<dbReference type="RefSeq" id="XP_013325122.1">
    <property type="nucleotide sequence ID" value="XM_013469668.1"/>
</dbReference>
<feature type="region of interest" description="Disordered" evidence="1">
    <location>
        <begin position="129"/>
        <end position="157"/>
    </location>
</feature>
<gene>
    <name evidence="2" type="ORF">T310_7547</name>
</gene>
<comment type="caution">
    <text evidence="2">The sequence shown here is derived from an EMBL/GenBank/DDBJ whole genome shotgun (WGS) entry which is preliminary data.</text>
</comment>
<feature type="region of interest" description="Disordered" evidence="1">
    <location>
        <begin position="173"/>
        <end position="205"/>
    </location>
</feature>
<keyword evidence="3" id="KW-1185">Reference proteome</keyword>
<evidence type="ECO:0000256" key="1">
    <source>
        <dbReference type="SAM" id="MobiDB-lite"/>
    </source>
</evidence>
<proteinExistence type="predicted"/>
<accession>A0A0F4YK54</accession>
<feature type="non-terminal residue" evidence="2">
    <location>
        <position position="1"/>
    </location>
</feature>
<evidence type="ECO:0000313" key="2">
    <source>
        <dbReference type="EMBL" id="KKA18510.1"/>
    </source>
</evidence>
<feature type="compositionally biased region" description="Low complexity" evidence="1">
    <location>
        <begin position="136"/>
        <end position="157"/>
    </location>
</feature>
<dbReference type="EMBL" id="LASV01000448">
    <property type="protein sequence ID" value="KKA18510.1"/>
    <property type="molecule type" value="Genomic_DNA"/>
</dbReference>
<organism evidence="2 3">
    <name type="scientific">Rasamsonia emersonii (strain ATCC 16479 / CBS 393.64 / IMI 116815)</name>
    <dbReference type="NCBI Taxonomy" id="1408163"/>
    <lineage>
        <taxon>Eukaryota</taxon>
        <taxon>Fungi</taxon>
        <taxon>Dikarya</taxon>
        <taxon>Ascomycota</taxon>
        <taxon>Pezizomycotina</taxon>
        <taxon>Eurotiomycetes</taxon>
        <taxon>Eurotiomycetidae</taxon>
        <taxon>Eurotiales</taxon>
        <taxon>Trichocomaceae</taxon>
        <taxon>Rasamsonia</taxon>
    </lineage>
</organism>
<protein>
    <submittedName>
        <fullName evidence="2">Uncharacterized protein</fullName>
    </submittedName>
</protein>
<reference evidence="2 3" key="1">
    <citation type="submission" date="2015-04" db="EMBL/GenBank/DDBJ databases">
        <authorList>
            <person name="Heijne W.H."/>
            <person name="Fedorova N.D."/>
            <person name="Nierman W.C."/>
            <person name="Vollebregt A.W."/>
            <person name="Zhao Z."/>
            <person name="Wu L."/>
            <person name="Kumar M."/>
            <person name="Stam H."/>
            <person name="van den Berg M.A."/>
            <person name="Pel H.J."/>
        </authorList>
    </citation>
    <scope>NUCLEOTIDE SEQUENCE [LARGE SCALE GENOMIC DNA]</scope>
    <source>
        <strain evidence="2 3">CBS 393.64</strain>
    </source>
</reference>
<dbReference type="AlphaFoldDB" id="A0A0F4YK54"/>
<name>A0A0F4YK54_RASE3</name>
<dbReference type="GeneID" id="25319819"/>
<dbReference type="Proteomes" id="UP000053958">
    <property type="component" value="Unassembled WGS sequence"/>
</dbReference>
<dbReference type="OrthoDB" id="410044at2759"/>
<dbReference type="STRING" id="1408163.A0A0F4YK54"/>
<evidence type="ECO:0000313" key="3">
    <source>
        <dbReference type="Proteomes" id="UP000053958"/>
    </source>
</evidence>
<sequence>SDVYLHNRQLRVEKAKGRRTCVLGLRSGAPITEELLFEAINKRGPIEAYAFQHEMAFTAWGECYSTITCIVTFAYVQDCLEAIQHFENCVKFYMHLEPVTGSPLLSQTSSPNSGSSKMDSGVVAVKVNWRSSQSQSPNGTTPSKSTPSTRSTLSTTASSDTWDCEVWRYPKAPLTPDQQRKTRPRSPSQPPKVVEEGIDENDNKIPIRRMRPVCARLKRSYSI</sequence>